<name>A0A1M6LNK7_REIAG</name>
<dbReference type="NCBIfam" id="TIGR04183">
    <property type="entry name" value="Por_Secre_tail"/>
    <property type="match status" value="1"/>
</dbReference>
<dbReference type="Proteomes" id="UP000184474">
    <property type="component" value="Unassembled WGS sequence"/>
</dbReference>
<evidence type="ECO:0000313" key="2">
    <source>
        <dbReference type="Proteomes" id="UP000184474"/>
    </source>
</evidence>
<dbReference type="AlphaFoldDB" id="A0A1M6LNK7"/>
<sequence>MGIFLLMEVLQAKQLDYDGQYEYSPVIVVNGEGADDFIIYPNPTRGAIQSSGGDVVAYQLFDMNGQQVSTGSWVDTSHFDAELSAFLTTAHSGKYILSVQLSHSRKSLILIKE</sequence>
<accession>A0A1M6LNK7</accession>
<keyword evidence="2" id="KW-1185">Reference proteome</keyword>
<dbReference type="EMBL" id="FRAA01000001">
    <property type="protein sequence ID" value="SHJ72770.1"/>
    <property type="molecule type" value="Genomic_DNA"/>
</dbReference>
<proteinExistence type="predicted"/>
<dbReference type="InterPro" id="IPR026444">
    <property type="entry name" value="Secre_tail"/>
</dbReference>
<protein>
    <submittedName>
        <fullName evidence="1">Por secretion system C-terminal sorting domain-containing protein</fullName>
    </submittedName>
</protein>
<reference evidence="2" key="1">
    <citation type="submission" date="2016-11" db="EMBL/GenBank/DDBJ databases">
        <authorList>
            <person name="Varghese N."/>
            <person name="Submissions S."/>
        </authorList>
    </citation>
    <scope>NUCLEOTIDE SEQUENCE [LARGE SCALE GENOMIC DNA]</scope>
    <source>
        <strain evidence="2">DSM 26134</strain>
    </source>
</reference>
<evidence type="ECO:0000313" key="1">
    <source>
        <dbReference type="EMBL" id="SHJ72770.1"/>
    </source>
</evidence>
<gene>
    <name evidence="1" type="ORF">SAMN04488028_1011036</name>
</gene>
<organism evidence="1 2">
    <name type="scientific">Reichenbachiella agariperforans</name>
    <dbReference type="NCBI Taxonomy" id="156994"/>
    <lineage>
        <taxon>Bacteria</taxon>
        <taxon>Pseudomonadati</taxon>
        <taxon>Bacteroidota</taxon>
        <taxon>Cytophagia</taxon>
        <taxon>Cytophagales</taxon>
        <taxon>Reichenbachiellaceae</taxon>
        <taxon>Reichenbachiella</taxon>
    </lineage>
</organism>